<dbReference type="GO" id="GO:0006002">
    <property type="term" value="P:fructose 6-phosphate metabolic process"/>
    <property type="evidence" value="ECO:0007669"/>
    <property type="project" value="InterPro"/>
</dbReference>
<gene>
    <name evidence="7" type="ORF">METZ01_LOCUS433216</name>
</gene>
<evidence type="ECO:0000256" key="4">
    <source>
        <dbReference type="ARBA" id="ARBA00022777"/>
    </source>
</evidence>
<keyword evidence="5" id="KW-0460">Magnesium</keyword>
<feature type="non-terminal residue" evidence="7">
    <location>
        <position position="37"/>
    </location>
</feature>
<evidence type="ECO:0000256" key="1">
    <source>
        <dbReference type="ARBA" id="ARBA00001946"/>
    </source>
</evidence>
<reference evidence="7" key="1">
    <citation type="submission" date="2018-05" db="EMBL/GenBank/DDBJ databases">
        <authorList>
            <person name="Lanie J.A."/>
            <person name="Ng W.-L."/>
            <person name="Kazmierczak K.M."/>
            <person name="Andrzejewski T.M."/>
            <person name="Davidsen T.M."/>
            <person name="Wayne K.J."/>
            <person name="Tettelin H."/>
            <person name="Glass J.I."/>
            <person name="Rusch D."/>
            <person name="Podicherti R."/>
            <person name="Tsui H.-C.T."/>
            <person name="Winkler M.E."/>
        </authorList>
    </citation>
    <scope>NUCLEOTIDE SEQUENCE</scope>
</reference>
<evidence type="ECO:0000256" key="5">
    <source>
        <dbReference type="ARBA" id="ARBA00022842"/>
    </source>
</evidence>
<dbReference type="InterPro" id="IPR022953">
    <property type="entry name" value="ATP_PFK"/>
</dbReference>
<organism evidence="7">
    <name type="scientific">marine metagenome</name>
    <dbReference type="NCBI Taxonomy" id="408172"/>
    <lineage>
        <taxon>unclassified sequences</taxon>
        <taxon>metagenomes</taxon>
        <taxon>ecological metagenomes</taxon>
    </lineage>
</organism>
<name>A0A382YAN5_9ZZZZ</name>
<dbReference type="GO" id="GO:0046872">
    <property type="term" value="F:metal ion binding"/>
    <property type="evidence" value="ECO:0007669"/>
    <property type="project" value="UniProtKB-KW"/>
</dbReference>
<dbReference type="InterPro" id="IPR000023">
    <property type="entry name" value="Phosphofructokinase_dom"/>
</dbReference>
<accession>A0A382YAN5</accession>
<dbReference type="UniPathway" id="UPA00109">
    <property type="reaction ID" value="UER00182"/>
</dbReference>
<dbReference type="Gene3D" id="3.40.50.450">
    <property type="match status" value="1"/>
</dbReference>
<evidence type="ECO:0000256" key="3">
    <source>
        <dbReference type="ARBA" id="ARBA00022723"/>
    </source>
</evidence>
<dbReference type="EMBL" id="UINC01174311">
    <property type="protein sequence ID" value="SVD80362.1"/>
    <property type="molecule type" value="Genomic_DNA"/>
</dbReference>
<evidence type="ECO:0000259" key="6">
    <source>
        <dbReference type="Pfam" id="PF00365"/>
    </source>
</evidence>
<protein>
    <recommendedName>
        <fullName evidence="6">Phosphofructokinase domain-containing protein</fullName>
    </recommendedName>
</protein>
<keyword evidence="4" id="KW-0418">Kinase</keyword>
<dbReference type="Pfam" id="PF00365">
    <property type="entry name" value="PFK"/>
    <property type="match status" value="1"/>
</dbReference>
<dbReference type="AlphaFoldDB" id="A0A382YAN5"/>
<evidence type="ECO:0000256" key="2">
    <source>
        <dbReference type="ARBA" id="ARBA00022679"/>
    </source>
</evidence>
<sequence>MNIGILTGGGDCPGLNAAIRAVTRRSIDTYGSTVVGI</sequence>
<keyword evidence="3" id="KW-0479">Metal-binding</keyword>
<feature type="domain" description="Phosphofructokinase" evidence="6">
    <location>
        <begin position="2"/>
        <end position="37"/>
    </location>
</feature>
<proteinExistence type="predicted"/>
<dbReference type="SUPFAM" id="SSF53784">
    <property type="entry name" value="Phosphofructokinase"/>
    <property type="match status" value="1"/>
</dbReference>
<dbReference type="GO" id="GO:0003872">
    <property type="term" value="F:6-phosphofructokinase activity"/>
    <property type="evidence" value="ECO:0007669"/>
    <property type="project" value="InterPro"/>
</dbReference>
<dbReference type="PRINTS" id="PR00476">
    <property type="entry name" value="PHFRCTKINASE"/>
</dbReference>
<comment type="cofactor">
    <cofactor evidence="1">
        <name>Mg(2+)</name>
        <dbReference type="ChEBI" id="CHEBI:18420"/>
    </cofactor>
</comment>
<evidence type="ECO:0000313" key="7">
    <source>
        <dbReference type="EMBL" id="SVD80362.1"/>
    </source>
</evidence>
<keyword evidence="2" id="KW-0808">Transferase</keyword>
<dbReference type="InterPro" id="IPR035966">
    <property type="entry name" value="PKF_sf"/>
</dbReference>